<dbReference type="Pfam" id="PF01591">
    <property type="entry name" value="6PF2K"/>
    <property type="match status" value="1"/>
</dbReference>
<dbReference type="Gene3D" id="3.40.50.300">
    <property type="entry name" value="P-loop containing nucleotide triphosphate hydrolases"/>
    <property type="match status" value="1"/>
</dbReference>
<dbReference type="GO" id="GO:0006000">
    <property type="term" value="P:fructose metabolic process"/>
    <property type="evidence" value="ECO:0007669"/>
    <property type="project" value="InterPro"/>
</dbReference>
<dbReference type="InterPro" id="IPR027417">
    <property type="entry name" value="P-loop_NTPase"/>
</dbReference>
<dbReference type="PANTHER" id="PTHR10606">
    <property type="entry name" value="6-PHOSPHOFRUCTO-2-KINASE/FRUCTOSE-2,6-BISPHOSPHATASE"/>
    <property type="match status" value="1"/>
</dbReference>
<dbReference type="InterPro" id="IPR013078">
    <property type="entry name" value="His_Pase_superF_clade-1"/>
</dbReference>
<dbReference type="GO" id="GO:0005829">
    <property type="term" value="C:cytosol"/>
    <property type="evidence" value="ECO:0007669"/>
    <property type="project" value="TreeGrafter"/>
</dbReference>
<dbReference type="GO" id="GO:0006003">
    <property type="term" value="P:fructose 2,6-bisphosphate metabolic process"/>
    <property type="evidence" value="ECO:0007669"/>
    <property type="project" value="InterPro"/>
</dbReference>
<dbReference type="SMART" id="SM00855">
    <property type="entry name" value="PGAM"/>
    <property type="match status" value="1"/>
</dbReference>
<sequence length="401" mass="46630">MIAIHKKTVVIMVGLPARGKSFFASKLMQYLAWLGYRARTFNAGKYRREMLGAESSRSEFFDPANREFREERERIAKLCFRDCLAWLFAEGDIAIYDATNVTQARREYLTGECKRHGYDHVFIESVCDDPVLFSRIVAEKVAYSPDYVGTDEQIAREDFLQRVTHYEGICEPISDDCSYIRIRNFGDHVIKHFLSENDFFNELFSYLKNIRGGKKDVYLSRHGETKFNQEDRIGGDAALTENGKEMARSLAAYFENKDIAIMTSDKMRTKETASFFTQRLEAYAVLDEIRSGVCDSMTYAEIARQYPDIEKARKKDKFNFQYPDGESYHDLIWRVRTAIWEIEAQRRDVLVIGHRAVNRCIYSYFIPTPAVEIPYIDMPLKTVIRIRSHDHPRCTAEVIAV</sequence>
<organism evidence="4 5">
    <name type="scientific">Candidatus Azambacteria bacterium RBG_16_47_10</name>
    <dbReference type="NCBI Taxonomy" id="1797292"/>
    <lineage>
        <taxon>Bacteria</taxon>
        <taxon>Candidatus Azamiibacteriota</taxon>
    </lineage>
</organism>
<dbReference type="CDD" id="cd07067">
    <property type="entry name" value="HP_PGM_like"/>
    <property type="match status" value="1"/>
</dbReference>
<keyword evidence="2" id="KW-0067">ATP-binding</keyword>
<dbReference type="PROSITE" id="PS00175">
    <property type="entry name" value="PG_MUTASE"/>
    <property type="match status" value="1"/>
</dbReference>
<dbReference type="InterPro" id="IPR013079">
    <property type="entry name" value="6Phosfructo_kin"/>
</dbReference>
<dbReference type="PANTHER" id="PTHR10606:SF44">
    <property type="entry name" value="6-PHOSPHOFRUCTO 2-KINASE_FRUCTOSE 2,6-BISPHOSPHATASE LONG FORM"/>
    <property type="match status" value="1"/>
</dbReference>
<dbReference type="InterPro" id="IPR029033">
    <property type="entry name" value="His_PPase_superfam"/>
</dbReference>
<dbReference type="GO" id="GO:0004331">
    <property type="term" value="F:fructose-2,6-bisphosphate 2-phosphatase activity"/>
    <property type="evidence" value="ECO:0007669"/>
    <property type="project" value="TreeGrafter"/>
</dbReference>
<dbReference type="InterPro" id="IPR001345">
    <property type="entry name" value="PG/BPGM_mutase_AS"/>
</dbReference>
<dbReference type="EMBL" id="MEYI01000030">
    <property type="protein sequence ID" value="OGD23714.1"/>
    <property type="molecule type" value="Genomic_DNA"/>
</dbReference>
<dbReference type="Proteomes" id="UP000176639">
    <property type="component" value="Unassembled WGS sequence"/>
</dbReference>
<dbReference type="FunFam" id="3.40.50.300:FF:000644">
    <property type="entry name" value="GpmB, Fructose-2,6-bisphosphatase"/>
    <property type="match status" value="1"/>
</dbReference>
<evidence type="ECO:0000259" key="3">
    <source>
        <dbReference type="Pfam" id="PF01591"/>
    </source>
</evidence>
<feature type="domain" description="6-phosphofructo-2-kinase" evidence="3">
    <location>
        <begin position="6"/>
        <end position="192"/>
    </location>
</feature>
<keyword evidence="1" id="KW-0547">Nucleotide-binding</keyword>
<evidence type="ECO:0000256" key="1">
    <source>
        <dbReference type="ARBA" id="ARBA00022741"/>
    </source>
</evidence>
<protein>
    <recommendedName>
        <fullName evidence="3">6-phosphofructo-2-kinase domain-containing protein</fullName>
    </recommendedName>
</protein>
<gene>
    <name evidence="4" type="ORF">A2Z10_01015</name>
</gene>
<dbReference type="InterPro" id="IPR003094">
    <property type="entry name" value="6Pfruct_kin"/>
</dbReference>
<dbReference type="GO" id="GO:0003873">
    <property type="term" value="F:6-phosphofructo-2-kinase activity"/>
    <property type="evidence" value="ECO:0007669"/>
    <property type="project" value="InterPro"/>
</dbReference>
<comment type="caution">
    <text evidence="4">The sequence shown here is derived from an EMBL/GenBank/DDBJ whole genome shotgun (WGS) entry which is preliminary data.</text>
</comment>
<dbReference type="PIRSF" id="PIRSF000709">
    <property type="entry name" value="6PFK_2-Ptase"/>
    <property type="match status" value="1"/>
</dbReference>
<dbReference type="SUPFAM" id="SSF52540">
    <property type="entry name" value="P-loop containing nucleoside triphosphate hydrolases"/>
    <property type="match status" value="1"/>
</dbReference>
<name>A0A1F5AZR3_9BACT</name>
<proteinExistence type="predicted"/>
<dbReference type="GO" id="GO:0005524">
    <property type="term" value="F:ATP binding"/>
    <property type="evidence" value="ECO:0007669"/>
    <property type="project" value="UniProtKB-KW"/>
</dbReference>
<evidence type="ECO:0000256" key="2">
    <source>
        <dbReference type="ARBA" id="ARBA00022840"/>
    </source>
</evidence>
<dbReference type="Gene3D" id="3.40.50.1240">
    <property type="entry name" value="Phosphoglycerate mutase-like"/>
    <property type="match status" value="1"/>
</dbReference>
<accession>A0A1F5AZR3</accession>
<evidence type="ECO:0000313" key="4">
    <source>
        <dbReference type="EMBL" id="OGD23714.1"/>
    </source>
</evidence>
<evidence type="ECO:0000313" key="5">
    <source>
        <dbReference type="Proteomes" id="UP000176639"/>
    </source>
</evidence>
<dbReference type="AlphaFoldDB" id="A0A1F5AZR3"/>
<dbReference type="SUPFAM" id="SSF53254">
    <property type="entry name" value="Phosphoglycerate mutase-like"/>
    <property type="match status" value="1"/>
</dbReference>
<dbReference type="Pfam" id="PF00300">
    <property type="entry name" value="His_Phos_1"/>
    <property type="match status" value="1"/>
</dbReference>
<reference evidence="4 5" key="1">
    <citation type="journal article" date="2016" name="Nat. Commun.">
        <title>Thousands of microbial genomes shed light on interconnected biogeochemical processes in an aquifer system.</title>
        <authorList>
            <person name="Anantharaman K."/>
            <person name="Brown C.T."/>
            <person name="Hug L.A."/>
            <person name="Sharon I."/>
            <person name="Castelle C.J."/>
            <person name="Probst A.J."/>
            <person name="Thomas B.C."/>
            <person name="Singh A."/>
            <person name="Wilkins M.J."/>
            <person name="Karaoz U."/>
            <person name="Brodie E.L."/>
            <person name="Williams K.H."/>
            <person name="Hubbard S.S."/>
            <person name="Banfield J.F."/>
        </authorList>
    </citation>
    <scope>NUCLEOTIDE SEQUENCE [LARGE SCALE GENOMIC DNA]</scope>
</reference>
<dbReference type="PRINTS" id="PR00991">
    <property type="entry name" value="6PFRUCTKNASE"/>
</dbReference>